<organism evidence="2 3">
    <name type="scientific">Sphingobacterium populi</name>
    <dbReference type="NCBI Taxonomy" id="1812824"/>
    <lineage>
        <taxon>Bacteria</taxon>
        <taxon>Pseudomonadati</taxon>
        <taxon>Bacteroidota</taxon>
        <taxon>Sphingobacteriia</taxon>
        <taxon>Sphingobacteriales</taxon>
        <taxon>Sphingobacteriaceae</taxon>
        <taxon>Sphingobacterium</taxon>
    </lineage>
</organism>
<proteinExistence type="predicted"/>
<evidence type="ECO:0000313" key="2">
    <source>
        <dbReference type="EMBL" id="MFD2744209.1"/>
    </source>
</evidence>
<dbReference type="Pfam" id="PF10677">
    <property type="entry name" value="DUF2490"/>
    <property type="match status" value="1"/>
</dbReference>
<gene>
    <name evidence="2" type="ORF">ACFSQ6_12490</name>
</gene>
<evidence type="ECO:0000256" key="1">
    <source>
        <dbReference type="SAM" id="SignalP"/>
    </source>
</evidence>
<dbReference type="Proteomes" id="UP001597418">
    <property type="component" value="Unassembled WGS sequence"/>
</dbReference>
<feature type="signal peptide" evidence="1">
    <location>
        <begin position="1"/>
        <end position="24"/>
    </location>
</feature>
<comment type="caution">
    <text evidence="2">The sequence shown here is derived from an EMBL/GenBank/DDBJ whole genome shotgun (WGS) entry which is preliminary data.</text>
</comment>
<accession>A0ABW5UEA7</accession>
<keyword evidence="3" id="KW-1185">Reference proteome</keyword>
<protein>
    <submittedName>
        <fullName evidence="2">DUF2490 domain-containing protein</fullName>
    </submittedName>
</protein>
<reference evidence="3" key="1">
    <citation type="journal article" date="2019" name="Int. J. Syst. Evol. Microbiol.">
        <title>The Global Catalogue of Microorganisms (GCM) 10K type strain sequencing project: providing services to taxonomists for standard genome sequencing and annotation.</title>
        <authorList>
            <consortium name="The Broad Institute Genomics Platform"/>
            <consortium name="The Broad Institute Genome Sequencing Center for Infectious Disease"/>
            <person name="Wu L."/>
            <person name="Ma J."/>
        </authorList>
    </citation>
    <scope>NUCLEOTIDE SEQUENCE [LARGE SCALE GENOMIC DNA]</scope>
    <source>
        <strain evidence="3">KCTC 42247</strain>
    </source>
</reference>
<feature type="chain" id="PRO_5046166004" evidence="1">
    <location>
        <begin position="25"/>
        <end position="237"/>
    </location>
</feature>
<dbReference type="RefSeq" id="WP_066751185.1">
    <property type="nucleotide sequence ID" value="NZ_JBHUMB010000014.1"/>
</dbReference>
<evidence type="ECO:0000313" key="3">
    <source>
        <dbReference type="Proteomes" id="UP001597418"/>
    </source>
</evidence>
<sequence length="237" mass="27890">MYNLIKKLTILMLLCYSYIPSLSAQPGGLGSWYHGNLQGEINDRWRYSFNFQQRFYDTPLQDSRLSLINGSIEHRIHNTDAFVGGGYMFLLLQPYNSDGEKFNRYEHRTFQQITFNNVVSPRFSIAHRFRLEERYLFNDLFLFRARYLFNSFIKLDRANNSVWGLIFRHEIRMNLVRDQPFDSYRISALLAKKVSPTVSVEPGIIVQLNGAPSPTDFYTAISVRKSLMRRIKTYKPD</sequence>
<dbReference type="InterPro" id="IPR019619">
    <property type="entry name" value="DUF2490"/>
</dbReference>
<name>A0ABW5UEA7_9SPHI</name>
<keyword evidence="1" id="KW-0732">Signal</keyword>
<dbReference type="EMBL" id="JBHUMB010000014">
    <property type="protein sequence ID" value="MFD2744209.1"/>
    <property type="molecule type" value="Genomic_DNA"/>
</dbReference>